<dbReference type="InterPro" id="IPR029063">
    <property type="entry name" value="SAM-dependent_MTases_sf"/>
</dbReference>
<accession>A0A1G5J8H9</accession>
<dbReference type="InterPro" id="IPR041698">
    <property type="entry name" value="Methyltransf_25"/>
</dbReference>
<dbReference type="PANTHER" id="PTHR43861">
    <property type="entry name" value="TRANS-ACONITATE 2-METHYLTRANSFERASE-RELATED"/>
    <property type="match status" value="1"/>
</dbReference>
<evidence type="ECO:0000313" key="3">
    <source>
        <dbReference type="EMBL" id="SCY84139.1"/>
    </source>
</evidence>
<evidence type="ECO:0000256" key="1">
    <source>
        <dbReference type="ARBA" id="ARBA00022679"/>
    </source>
</evidence>
<evidence type="ECO:0000259" key="2">
    <source>
        <dbReference type="Pfam" id="PF13649"/>
    </source>
</evidence>
<dbReference type="Proteomes" id="UP000198538">
    <property type="component" value="Unassembled WGS sequence"/>
</dbReference>
<feature type="domain" description="Methyltransferase" evidence="2">
    <location>
        <begin position="42"/>
        <end position="138"/>
    </location>
</feature>
<proteinExistence type="predicted"/>
<dbReference type="GO" id="GO:0032259">
    <property type="term" value="P:methylation"/>
    <property type="evidence" value="ECO:0007669"/>
    <property type="project" value="UniProtKB-KW"/>
</dbReference>
<keyword evidence="4" id="KW-1185">Reference proteome</keyword>
<dbReference type="EMBL" id="FMVM01000010">
    <property type="protein sequence ID" value="SCY84139.1"/>
    <property type="molecule type" value="Genomic_DNA"/>
</dbReference>
<evidence type="ECO:0000313" key="4">
    <source>
        <dbReference type="Proteomes" id="UP000198538"/>
    </source>
</evidence>
<dbReference type="SUPFAM" id="SSF53335">
    <property type="entry name" value="S-adenosyl-L-methionine-dependent methyltransferases"/>
    <property type="match status" value="1"/>
</dbReference>
<dbReference type="Gene3D" id="2.20.25.110">
    <property type="entry name" value="S-adenosyl-L-methionine-dependent methyltransferases"/>
    <property type="match status" value="1"/>
</dbReference>
<sequence>MSFSYYGPLCTKVYDITKPIGYSLGGDIEFYSNLLQHCNGRILEAMSGSGRMLIPLLETGLKVDGVDYSEAMVKSCRSRCTERNLPMPELFVADLENLQLPYRYEAIIIPSGSLMLIQDRRTSIRILQNLYDHLEAGGRLIFDLFLPDVTKPASIDTSTVRLPGGDTITIEVRTTEINLLHQYKTNLIRYEQWHQGKLVGTEMQELTLRWYGVEELRLVLEKIGFTDIEVYTDFDPEQAPTQSSQKFVYEARRKK</sequence>
<gene>
    <name evidence="3" type="ORF">SAMN05720606_110112</name>
</gene>
<dbReference type="Pfam" id="PF13649">
    <property type="entry name" value="Methyltransf_25"/>
    <property type="match status" value="1"/>
</dbReference>
<dbReference type="RefSeq" id="WP_090921537.1">
    <property type="nucleotide sequence ID" value="NZ_FMVM01000010.1"/>
</dbReference>
<organism evidence="3 4">
    <name type="scientific">Paenibacillus polysaccharolyticus</name>
    <dbReference type="NCBI Taxonomy" id="582692"/>
    <lineage>
        <taxon>Bacteria</taxon>
        <taxon>Bacillati</taxon>
        <taxon>Bacillota</taxon>
        <taxon>Bacilli</taxon>
        <taxon>Bacillales</taxon>
        <taxon>Paenibacillaceae</taxon>
        <taxon>Paenibacillus</taxon>
    </lineage>
</organism>
<protein>
    <submittedName>
        <fullName evidence="3">Ubiquinone/menaquinone biosynthesis C-methylase UbiE</fullName>
    </submittedName>
</protein>
<dbReference type="Gene3D" id="3.40.50.150">
    <property type="entry name" value="Vaccinia Virus protein VP39"/>
    <property type="match status" value="1"/>
</dbReference>
<dbReference type="CDD" id="cd02440">
    <property type="entry name" value="AdoMet_MTases"/>
    <property type="match status" value="1"/>
</dbReference>
<dbReference type="AlphaFoldDB" id="A0A1G5J8H9"/>
<keyword evidence="3" id="KW-0489">Methyltransferase</keyword>
<dbReference type="GO" id="GO:0008168">
    <property type="term" value="F:methyltransferase activity"/>
    <property type="evidence" value="ECO:0007669"/>
    <property type="project" value="UniProtKB-KW"/>
</dbReference>
<reference evidence="4" key="1">
    <citation type="submission" date="2016-10" db="EMBL/GenBank/DDBJ databases">
        <authorList>
            <person name="Varghese N."/>
            <person name="Submissions S."/>
        </authorList>
    </citation>
    <scope>NUCLEOTIDE SEQUENCE [LARGE SCALE GENOMIC DNA]</scope>
    <source>
        <strain evidence="4">BL9</strain>
    </source>
</reference>
<keyword evidence="1" id="KW-0808">Transferase</keyword>
<keyword evidence="3" id="KW-0830">Ubiquinone</keyword>
<name>A0A1G5J8H9_9BACL</name>
<dbReference type="STRING" id="582692.SAMN05720606_110112"/>